<proteinExistence type="predicted"/>
<dbReference type="Proteomes" id="UP000295058">
    <property type="component" value="Unassembled WGS sequence"/>
</dbReference>
<dbReference type="PANTHER" id="PTHR12714:SF24">
    <property type="entry name" value="SLR1182 PROTEIN"/>
    <property type="match status" value="1"/>
</dbReference>
<accession>A0A235CNR1</accession>
<evidence type="ECO:0000313" key="8">
    <source>
        <dbReference type="Proteomes" id="UP000243640"/>
    </source>
</evidence>
<evidence type="ECO:0000256" key="4">
    <source>
        <dbReference type="ARBA" id="ARBA00023136"/>
    </source>
</evidence>
<evidence type="ECO:0000313" key="9">
    <source>
        <dbReference type="Proteomes" id="UP000295058"/>
    </source>
</evidence>
<comment type="subcellular location">
    <subcellularLocation>
        <location evidence="1">Endomembrane system</location>
        <topology evidence="1">Multi-pass membrane protein</topology>
    </subcellularLocation>
</comment>
<keyword evidence="6" id="KW-0808">Transferase</keyword>
<evidence type="ECO:0000256" key="5">
    <source>
        <dbReference type="SAM" id="Phobius"/>
    </source>
</evidence>
<dbReference type="AlphaFoldDB" id="A0A235CNR1"/>
<dbReference type="Pfam" id="PF04191">
    <property type="entry name" value="PEMT"/>
    <property type="match status" value="1"/>
</dbReference>
<dbReference type="EMBL" id="NQJF01000001">
    <property type="protein sequence ID" value="OYD26218.1"/>
    <property type="molecule type" value="Genomic_DNA"/>
</dbReference>
<evidence type="ECO:0000256" key="1">
    <source>
        <dbReference type="ARBA" id="ARBA00004127"/>
    </source>
</evidence>
<keyword evidence="6" id="KW-0489">Methyltransferase</keyword>
<evidence type="ECO:0000256" key="2">
    <source>
        <dbReference type="ARBA" id="ARBA00022692"/>
    </source>
</evidence>
<evidence type="ECO:0000256" key="3">
    <source>
        <dbReference type="ARBA" id="ARBA00022989"/>
    </source>
</evidence>
<keyword evidence="3 5" id="KW-1133">Transmembrane helix</keyword>
<keyword evidence="4 5" id="KW-0472">Membrane</keyword>
<name>A0A235CNR1_9GAMM</name>
<dbReference type="GO" id="GO:0012505">
    <property type="term" value="C:endomembrane system"/>
    <property type="evidence" value="ECO:0007669"/>
    <property type="project" value="UniProtKB-SubCell"/>
</dbReference>
<keyword evidence="9" id="KW-1185">Reference proteome</keyword>
<comment type="caution">
    <text evidence="6">The sequence shown here is derived from an EMBL/GenBank/DDBJ whole genome shotgun (WGS) entry which is preliminary data.</text>
</comment>
<dbReference type="OrthoDB" id="9811969at2"/>
<organism evidence="6 8">
    <name type="scientific">Oceanimonas baumannii</name>
    <dbReference type="NCBI Taxonomy" id="129578"/>
    <lineage>
        <taxon>Bacteria</taxon>
        <taxon>Pseudomonadati</taxon>
        <taxon>Pseudomonadota</taxon>
        <taxon>Gammaproteobacteria</taxon>
        <taxon>Aeromonadales</taxon>
        <taxon>Aeromonadaceae</taxon>
        <taxon>Oceanimonas</taxon>
    </lineage>
</organism>
<reference evidence="6 8" key="1">
    <citation type="submission" date="2017-08" db="EMBL/GenBank/DDBJ databases">
        <title>Draft Genome Sequence of the Marine Bacterium Oceanimonas baumannii ATCC 700832.</title>
        <authorList>
            <person name="Mcclelland W.D."/>
            <person name="Brennan M.A."/>
            <person name="Trachtenberg A.M."/>
            <person name="Maclea K.S."/>
        </authorList>
    </citation>
    <scope>NUCLEOTIDE SEQUENCE [LARGE SCALE GENOMIC DNA]</scope>
    <source>
        <strain evidence="6 8">ATCC 700832</strain>
    </source>
</reference>
<keyword evidence="2 5" id="KW-0812">Transmembrane</keyword>
<feature type="transmembrane region" description="Helical" evidence="5">
    <location>
        <begin position="92"/>
        <end position="118"/>
    </location>
</feature>
<dbReference type="GO" id="GO:0008168">
    <property type="term" value="F:methyltransferase activity"/>
    <property type="evidence" value="ECO:0007669"/>
    <property type="project" value="UniProtKB-KW"/>
</dbReference>
<evidence type="ECO:0000313" key="7">
    <source>
        <dbReference type="EMBL" id="TDW62127.1"/>
    </source>
</evidence>
<feature type="transmembrane region" description="Helical" evidence="5">
    <location>
        <begin position="38"/>
        <end position="56"/>
    </location>
</feature>
<protein>
    <submittedName>
        <fullName evidence="7">Protein-S-isoprenylcysteine O-methyltransferase Ste14</fullName>
    </submittedName>
    <submittedName>
        <fullName evidence="6">S-isoprenylcysteine methyltransferase</fullName>
    </submittedName>
</protein>
<dbReference type="PANTHER" id="PTHR12714">
    <property type="entry name" value="PROTEIN-S ISOPRENYLCYSTEINE O-METHYLTRANSFERASE"/>
    <property type="match status" value="1"/>
</dbReference>
<gene>
    <name evidence="6" type="ORF">B6S09_01165</name>
    <name evidence="7" type="ORF">LY04_00178</name>
</gene>
<dbReference type="EMBL" id="SODO01000001">
    <property type="protein sequence ID" value="TDW62127.1"/>
    <property type="molecule type" value="Genomic_DNA"/>
</dbReference>
<dbReference type="RefSeq" id="WP_094276659.1">
    <property type="nucleotide sequence ID" value="NZ_JBLWZI010000004.1"/>
</dbReference>
<reference evidence="7 9" key="2">
    <citation type="submission" date="2019-03" db="EMBL/GenBank/DDBJ databases">
        <title>Genomic Encyclopedia of Archaeal and Bacterial Type Strains, Phase II (KMG-II): from individual species to whole genera.</title>
        <authorList>
            <person name="Goeker M."/>
        </authorList>
    </citation>
    <scope>NUCLEOTIDE SEQUENCE [LARGE SCALE GENOMIC DNA]</scope>
    <source>
        <strain evidence="7 9">DSM 15594</strain>
    </source>
</reference>
<dbReference type="Gene3D" id="1.20.120.1630">
    <property type="match status" value="1"/>
</dbReference>
<dbReference type="GO" id="GO:0032259">
    <property type="term" value="P:methylation"/>
    <property type="evidence" value="ECO:0007669"/>
    <property type="project" value="UniProtKB-KW"/>
</dbReference>
<evidence type="ECO:0000313" key="6">
    <source>
        <dbReference type="EMBL" id="OYD26218.1"/>
    </source>
</evidence>
<feature type="transmembrane region" description="Helical" evidence="5">
    <location>
        <begin position="6"/>
        <end position="26"/>
    </location>
</feature>
<dbReference type="Proteomes" id="UP000243640">
    <property type="component" value="Unassembled WGS sequence"/>
</dbReference>
<sequence length="149" mass="16691">MNKARFLLWLPPPAIAVLVAGLMWLLPQEHDFWPRWLAVGPLLAGIGIMLMAAVTMSRANTTLLPFTPERTSSLVTTGVFAYSRNPIYLGDALLLLAWALWLQSVPALLGLVVFVAYMNRVQIAAEERALSLRFGSSYTDYCARVRRWL</sequence>
<dbReference type="InterPro" id="IPR007318">
    <property type="entry name" value="Phopholipid_MeTrfase"/>
</dbReference>